<dbReference type="InterPro" id="IPR036206">
    <property type="entry name" value="ThiamineP_synth_sf"/>
</dbReference>
<dbReference type="Proteomes" id="UP001519307">
    <property type="component" value="Unassembled WGS sequence"/>
</dbReference>
<organism evidence="4 5">
    <name type="scientific">Clostridium algifaecis</name>
    <dbReference type="NCBI Taxonomy" id="1472040"/>
    <lineage>
        <taxon>Bacteria</taxon>
        <taxon>Bacillati</taxon>
        <taxon>Bacillota</taxon>
        <taxon>Clostridia</taxon>
        <taxon>Eubacteriales</taxon>
        <taxon>Clostridiaceae</taxon>
        <taxon>Clostridium</taxon>
    </lineage>
</organism>
<sequence>MENRDIFKLKGNKKIIAVTNRYLVKQGSLYNAVEKCCRLGADYIMVREKDLEYRELLKIAIKIKKITDEFCTPLIINGNLKAAVELKVFGFHTGIEKFKNMVENNKEDLGLLKAENIKKGVSIHSVSEAIEAEKLGADYVMAGNIFETSCKVGLKGRGLKFIDDIGNSIGIPIIAIGGINSLNIQSVLLNTKAAGAAIMSQAMSI</sequence>
<dbReference type="PANTHER" id="PTHR20857">
    <property type="entry name" value="THIAMINE-PHOSPHATE PYROPHOSPHORYLASE"/>
    <property type="match status" value="1"/>
</dbReference>
<dbReference type="SUPFAM" id="SSF51391">
    <property type="entry name" value="Thiamin phosphate synthase"/>
    <property type="match status" value="1"/>
</dbReference>
<feature type="domain" description="Thiamine phosphate synthase/TenI" evidence="3">
    <location>
        <begin position="16"/>
        <end position="201"/>
    </location>
</feature>
<evidence type="ECO:0000256" key="2">
    <source>
        <dbReference type="ARBA" id="ARBA00022977"/>
    </source>
</evidence>
<dbReference type="PANTHER" id="PTHR20857:SF15">
    <property type="entry name" value="THIAMINE-PHOSPHATE SYNTHASE"/>
    <property type="match status" value="1"/>
</dbReference>
<proteinExistence type="predicted"/>
<evidence type="ECO:0000259" key="3">
    <source>
        <dbReference type="Pfam" id="PF02581"/>
    </source>
</evidence>
<keyword evidence="4" id="KW-0808">Transferase</keyword>
<evidence type="ECO:0000313" key="4">
    <source>
        <dbReference type="EMBL" id="MBP2033684.1"/>
    </source>
</evidence>
<dbReference type="InterPro" id="IPR022998">
    <property type="entry name" value="ThiamineP_synth_TenI"/>
</dbReference>
<dbReference type="Gene3D" id="3.20.20.70">
    <property type="entry name" value="Aldolase class I"/>
    <property type="match status" value="1"/>
</dbReference>
<dbReference type="EC" id="2.5.1.3" evidence="4"/>
<dbReference type="EMBL" id="JAGGLM010000019">
    <property type="protein sequence ID" value="MBP2033684.1"/>
    <property type="molecule type" value="Genomic_DNA"/>
</dbReference>
<gene>
    <name evidence="4" type="ORF">J2Z42_002391</name>
</gene>
<dbReference type="InterPro" id="IPR013785">
    <property type="entry name" value="Aldolase_TIM"/>
</dbReference>
<reference evidence="4 5" key="1">
    <citation type="submission" date="2021-03" db="EMBL/GenBank/DDBJ databases">
        <title>Genomic Encyclopedia of Type Strains, Phase IV (KMG-IV): sequencing the most valuable type-strain genomes for metagenomic binning, comparative biology and taxonomic classification.</title>
        <authorList>
            <person name="Goeker M."/>
        </authorList>
    </citation>
    <scope>NUCLEOTIDE SEQUENCE [LARGE SCALE GENOMIC DNA]</scope>
    <source>
        <strain evidence="4 5">DSM 28783</strain>
    </source>
</reference>
<dbReference type="RefSeq" id="WP_209702946.1">
    <property type="nucleotide sequence ID" value="NZ_JAGGLM010000019.1"/>
</dbReference>
<comment type="caution">
    <text evidence="4">The sequence shown here is derived from an EMBL/GenBank/DDBJ whole genome shotgun (WGS) entry which is preliminary data.</text>
</comment>
<comment type="pathway">
    <text evidence="1">Cofactor biosynthesis; thiamine diphosphate biosynthesis.</text>
</comment>
<evidence type="ECO:0000313" key="5">
    <source>
        <dbReference type="Proteomes" id="UP001519307"/>
    </source>
</evidence>
<keyword evidence="5" id="KW-1185">Reference proteome</keyword>
<dbReference type="CDD" id="cd00564">
    <property type="entry name" value="TMP_TenI"/>
    <property type="match status" value="1"/>
</dbReference>
<dbReference type="Pfam" id="PF02581">
    <property type="entry name" value="TMP-TENI"/>
    <property type="match status" value="1"/>
</dbReference>
<dbReference type="GO" id="GO:0004789">
    <property type="term" value="F:thiamine-phosphate diphosphorylase activity"/>
    <property type="evidence" value="ECO:0007669"/>
    <property type="project" value="UniProtKB-EC"/>
</dbReference>
<name>A0ABS4KXR5_9CLOT</name>
<evidence type="ECO:0000256" key="1">
    <source>
        <dbReference type="ARBA" id="ARBA00004948"/>
    </source>
</evidence>
<protein>
    <submittedName>
        <fullName evidence="4">Thiamine-phosphate pyrophosphorylase</fullName>
        <ecNumber evidence="4">2.5.1.3</ecNumber>
    </submittedName>
</protein>
<accession>A0ABS4KXR5</accession>
<keyword evidence="2" id="KW-0784">Thiamine biosynthesis</keyword>